<sequence>MRLPIPTWAIVATGLVLNVAAALMTNFVIDDLGEKATAVAERQTNNNQLIQLSWQQADALERRREAILVVLALTPAEIPVSESVAVTLLDAFSDMNDTPLTRVNMPSIMTRINDQQDLLRNKIDTLYLDNLQMAENQYEFNRKISAYRNLALFLQVFGLALIMARDLNRKQD</sequence>
<dbReference type="EMBL" id="FOWR01000013">
    <property type="protein sequence ID" value="SFP38328.1"/>
    <property type="molecule type" value="Genomic_DNA"/>
</dbReference>
<accession>A0A1I5PW38</accession>
<keyword evidence="1" id="KW-1133">Transmembrane helix</keyword>
<gene>
    <name evidence="2" type="ORF">SAMN03084138_02070</name>
</gene>
<proteinExistence type="predicted"/>
<evidence type="ECO:0008006" key="4">
    <source>
        <dbReference type="Google" id="ProtNLM"/>
    </source>
</evidence>
<keyword evidence="1" id="KW-0472">Membrane</keyword>
<dbReference type="STRING" id="1121869.SAMN03084138_02070"/>
<evidence type="ECO:0000313" key="3">
    <source>
        <dbReference type="Proteomes" id="UP000182692"/>
    </source>
</evidence>
<dbReference type="Proteomes" id="UP000182692">
    <property type="component" value="Unassembled WGS sequence"/>
</dbReference>
<protein>
    <recommendedName>
        <fullName evidence="4">DNA mismatch repair protein</fullName>
    </recommendedName>
</protein>
<dbReference type="OrthoDB" id="6214359at2"/>
<dbReference type="AlphaFoldDB" id="A0A1I5PW38"/>
<organism evidence="2 3">
    <name type="scientific">Enterovibrio norvegicus DSM 15893</name>
    <dbReference type="NCBI Taxonomy" id="1121869"/>
    <lineage>
        <taxon>Bacteria</taxon>
        <taxon>Pseudomonadati</taxon>
        <taxon>Pseudomonadota</taxon>
        <taxon>Gammaproteobacteria</taxon>
        <taxon>Vibrionales</taxon>
        <taxon>Vibrionaceae</taxon>
        <taxon>Enterovibrio</taxon>
    </lineage>
</organism>
<reference evidence="2 3" key="1">
    <citation type="submission" date="2016-10" db="EMBL/GenBank/DDBJ databases">
        <authorList>
            <person name="de Groot N.N."/>
        </authorList>
    </citation>
    <scope>NUCLEOTIDE SEQUENCE [LARGE SCALE GENOMIC DNA]</scope>
    <source>
        <strain evidence="2 3">DSM 15893</strain>
    </source>
</reference>
<dbReference type="RefSeq" id="WP_074926857.1">
    <property type="nucleotide sequence ID" value="NZ_FOWR01000013.1"/>
</dbReference>
<dbReference type="GeneID" id="35870109"/>
<feature type="transmembrane region" description="Helical" evidence="1">
    <location>
        <begin position="146"/>
        <end position="164"/>
    </location>
</feature>
<evidence type="ECO:0000256" key="1">
    <source>
        <dbReference type="SAM" id="Phobius"/>
    </source>
</evidence>
<keyword evidence="1" id="KW-0812">Transmembrane</keyword>
<evidence type="ECO:0000313" key="2">
    <source>
        <dbReference type="EMBL" id="SFP38328.1"/>
    </source>
</evidence>
<name>A0A1I5PW38_9GAMM</name>